<keyword evidence="4" id="KW-1185">Reference proteome</keyword>
<dbReference type="EMBL" id="JBBPBN010000020">
    <property type="protein sequence ID" value="KAK9016640.1"/>
    <property type="molecule type" value="Genomic_DNA"/>
</dbReference>
<reference evidence="3 4" key="1">
    <citation type="journal article" date="2024" name="G3 (Bethesda)">
        <title>Genome assembly of Hibiscus sabdariffa L. provides insights into metabolisms of medicinal natural products.</title>
        <authorList>
            <person name="Kim T."/>
        </authorList>
    </citation>
    <scope>NUCLEOTIDE SEQUENCE [LARGE SCALE GENOMIC DNA]</scope>
    <source>
        <strain evidence="3">TK-2024</strain>
        <tissue evidence="3">Old leaves</tissue>
    </source>
</reference>
<keyword evidence="1" id="KW-0677">Repeat</keyword>
<dbReference type="Gene3D" id="3.80.10.10">
    <property type="entry name" value="Ribonuclease Inhibitor"/>
    <property type="match status" value="1"/>
</dbReference>
<dbReference type="Proteomes" id="UP001396334">
    <property type="component" value="Unassembled WGS sequence"/>
</dbReference>
<organism evidence="3 4">
    <name type="scientific">Hibiscus sabdariffa</name>
    <name type="common">roselle</name>
    <dbReference type="NCBI Taxonomy" id="183260"/>
    <lineage>
        <taxon>Eukaryota</taxon>
        <taxon>Viridiplantae</taxon>
        <taxon>Streptophyta</taxon>
        <taxon>Embryophyta</taxon>
        <taxon>Tracheophyta</taxon>
        <taxon>Spermatophyta</taxon>
        <taxon>Magnoliopsida</taxon>
        <taxon>eudicotyledons</taxon>
        <taxon>Gunneridae</taxon>
        <taxon>Pentapetalae</taxon>
        <taxon>rosids</taxon>
        <taxon>malvids</taxon>
        <taxon>Malvales</taxon>
        <taxon>Malvaceae</taxon>
        <taxon>Malvoideae</taxon>
        <taxon>Hibiscus</taxon>
    </lineage>
</organism>
<evidence type="ECO:0000259" key="2">
    <source>
        <dbReference type="Pfam" id="PF23598"/>
    </source>
</evidence>
<gene>
    <name evidence="3" type="ORF">V6N11_079135</name>
</gene>
<dbReference type="PANTHER" id="PTHR47186:SF30">
    <property type="entry name" value="EF-HAND DOMAIN-CONTAINING PROTEIN"/>
    <property type="match status" value="1"/>
</dbReference>
<accession>A0ABR2RUV0</accession>
<dbReference type="InterPro" id="IPR032675">
    <property type="entry name" value="LRR_dom_sf"/>
</dbReference>
<comment type="caution">
    <text evidence="3">The sequence shown here is derived from an EMBL/GenBank/DDBJ whole genome shotgun (WGS) entry which is preliminary data.</text>
</comment>
<feature type="domain" description="Disease resistance R13L4/SHOC-2-like LRR" evidence="2">
    <location>
        <begin position="4"/>
        <end position="178"/>
    </location>
</feature>
<evidence type="ECO:0000313" key="3">
    <source>
        <dbReference type="EMBL" id="KAK9016640.1"/>
    </source>
</evidence>
<protein>
    <recommendedName>
        <fullName evidence="2">Disease resistance R13L4/SHOC-2-like LRR domain-containing protein</fullName>
    </recommendedName>
</protein>
<evidence type="ECO:0000313" key="4">
    <source>
        <dbReference type="Proteomes" id="UP001396334"/>
    </source>
</evidence>
<proteinExistence type="predicted"/>
<sequence length="201" mass="22655">MFKKVRLLKVLDLGWNDSSDLCHKMQRNICNLQYLRHLNLFHCQTIQELPSIICKLHDLLSLDLHGCSSLKRLPDGIGDLINLRFLRTADCFGLSSYPKGIGRLTSLRTLTDIIVSADCDSPTVFCLGDLENLNNLCGNLRLKLIGNAIDVQEVDKAKLQNKTRLREIKIYLDGGIDRAAATTALNPHPSMSVRVFNHSEW</sequence>
<dbReference type="PANTHER" id="PTHR47186">
    <property type="entry name" value="LEUCINE-RICH REPEAT-CONTAINING PROTEIN 57"/>
    <property type="match status" value="1"/>
</dbReference>
<dbReference type="Pfam" id="PF23598">
    <property type="entry name" value="LRR_14"/>
    <property type="match status" value="1"/>
</dbReference>
<name>A0ABR2RUV0_9ROSI</name>
<dbReference type="SUPFAM" id="SSF52058">
    <property type="entry name" value="L domain-like"/>
    <property type="match status" value="1"/>
</dbReference>
<dbReference type="InterPro" id="IPR055414">
    <property type="entry name" value="LRR_R13L4/SHOC2-like"/>
</dbReference>
<evidence type="ECO:0000256" key="1">
    <source>
        <dbReference type="ARBA" id="ARBA00022737"/>
    </source>
</evidence>